<sequence>MSERNYLLYQLGFTSFFEEQLKENNDLGLDIARITSEHKERYTVKSEYGESEGEVIGNLRFAAESRADFPVVGDWVLVSSYDEGKVLIHKVLKRKNILRRQAVNRESEVQIIAANIDYAFIVESVNRDFSINRFERYITLCYDAGIEPILVLNKSDLINDQELIEIQNTIKQRIANVSLIISSCISNDGISEIEKFINPEKTYCFLGSSGVGKSTLINLISHKEILKTNVISELTQRGKHTTTHRELILLENGGVLIDNPGMREVGIADASKGLDQTFFIITELAHQCKYRDCTHHDEDGCAVIEALNKGELDADSYQNYLKMFKENQHYQSSEIEKKQKGKRLSKHIKQFKNRKDWH</sequence>
<evidence type="ECO:0000256" key="8">
    <source>
        <dbReference type="ARBA" id="ARBA00022884"/>
    </source>
</evidence>
<evidence type="ECO:0000259" key="12">
    <source>
        <dbReference type="PROSITE" id="PS51721"/>
    </source>
</evidence>
<comment type="subcellular location">
    <subcellularLocation>
        <location evidence="10">Cytoplasm</location>
    </subcellularLocation>
</comment>
<evidence type="ECO:0000256" key="9">
    <source>
        <dbReference type="ARBA" id="ARBA00023134"/>
    </source>
</evidence>
<evidence type="ECO:0000256" key="1">
    <source>
        <dbReference type="ARBA" id="ARBA00022490"/>
    </source>
</evidence>
<name>A0AAE3M5X2_9BACT</name>
<comment type="caution">
    <text evidence="13">The sequence shown here is derived from an EMBL/GenBank/DDBJ whole genome shotgun (WGS) entry which is preliminary data.</text>
</comment>
<evidence type="ECO:0000256" key="2">
    <source>
        <dbReference type="ARBA" id="ARBA00022517"/>
    </source>
</evidence>
<evidence type="ECO:0000259" key="11">
    <source>
        <dbReference type="PROSITE" id="PS50936"/>
    </source>
</evidence>
<dbReference type="PROSITE" id="PS51721">
    <property type="entry name" value="G_CP"/>
    <property type="match status" value="1"/>
</dbReference>
<comment type="similarity">
    <text evidence="10">Belongs to the TRAFAC class YlqF/YawG GTPase family. RsgA subfamily.</text>
</comment>
<dbReference type="EC" id="3.6.1.-" evidence="10"/>
<dbReference type="NCBIfam" id="TIGR00157">
    <property type="entry name" value="ribosome small subunit-dependent GTPase A"/>
    <property type="match status" value="1"/>
</dbReference>
<keyword evidence="1 10" id="KW-0963">Cytoplasm</keyword>
<dbReference type="InterPro" id="IPR010914">
    <property type="entry name" value="RsgA_GTPase_dom"/>
</dbReference>
<evidence type="ECO:0000256" key="6">
    <source>
        <dbReference type="ARBA" id="ARBA00022801"/>
    </source>
</evidence>
<dbReference type="InterPro" id="IPR012340">
    <property type="entry name" value="NA-bd_OB-fold"/>
</dbReference>
<evidence type="ECO:0000313" key="13">
    <source>
        <dbReference type="EMBL" id="MCW3787512.1"/>
    </source>
</evidence>
<dbReference type="PANTHER" id="PTHR32120:SF10">
    <property type="entry name" value="SMALL RIBOSOMAL SUBUNIT BIOGENESIS GTPASE RSGA"/>
    <property type="match status" value="1"/>
</dbReference>
<feature type="binding site" evidence="10">
    <location>
        <position position="301"/>
    </location>
    <ligand>
        <name>Zn(2+)</name>
        <dbReference type="ChEBI" id="CHEBI:29105"/>
    </ligand>
</feature>
<dbReference type="CDD" id="cd01854">
    <property type="entry name" value="YjeQ_EngC"/>
    <property type="match status" value="1"/>
</dbReference>
<feature type="binding site" evidence="10">
    <location>
        <begin position="153"/>
        <end position="156"/>
    </location>
    <ligand>
        <name>GTP</name>
        <dbReference type="ChEBI" id="CHEBI:37565"/>
    </ligand>
</feature>
<evidence type="ECO:0000256" key="5">
    <source>
        <dbReference type="ARBA" id="ARBA00022741"/>
    </source>
</evidence>
<keyword evidence="4 10" id="KW-0699">rRNA-binding</keyword>
<dbReference type="InterPro" id="IPR004881">
    <property type="entry name" value="Ribosome_biogen_GTPase_RsgA"/>
</dbReference>
<comment type="function">
    <text evidence="10">One of several proteins that assist in the late maturation steps of the functional core of the 30S ribosomal subunit. Helps release RbfA from mature subunits. May play a role in the assembly of ribosomal proteins into the subunit. Circularly permuted GTPase that catalyzes slow GTP hydrolysis, GTPase activity is stimulated by the 30S ribosomal subunit.</text>
</comment>
<feature type="binding site" evidence="10">
    <location>
        <position position="288"/>
    </location>
    <ligand>
        <name>Zn(2+)</name>
        <dbReference type="ChEBI" id="CHEBI:29105"/>
    </ligand>
</feature>
<comment type="subunit">
    <text evidence="10">Monomer. Associates with 30S ribosomal subunit, binds 16S rRNA.</text>
</comment>
<evidence type="ECO:0000256" key="4">
    <source>
        <dbReference type="ARBA" id="ARBA00022730"/>
    </source>
</evidence>
<feature type="domain" description="EngC GTPase" evidence="11">
    <location>
        <begin position="114"/>
        <end position="263"/>
    </location>
</feature>
<protein>
    <recommendedName>
        <fullName evidence="10">Small ribosomal subunit biogenesis GTPase RsgA</fullName>
        <ecNumber evidence="10">3.6.1.-</ecNumber>
    </recommendedName>
</protein>
<dbReference type="GO" id="GO:0046872">
    <property type="term" value="F:metal ion binding"/>
    <property type="evidence" value="ECO:0007669"/>
    <property type="project" value="UniProtKB-KW"/>
</dbReference>
<reference evidence="13" key="1">
    <citation type="submission" date="2022-10" db="EMBL/GenBank/DDBJ databases">
        <authorList>
            <person name="Yu W.X."/>
        </authorList>
    </citation>
    <scope>NUCLEOTIDE SEQUENCE</scope>
    <source>
        <strain evidence="13">AAT</strain>
    </source>
</reference>
<keyword evidence="2 10" id="KW-0690">Ribosome biogenesis</keyword>
<dbReference type="HAMAP" id="MF_01820">
    <property type="entry name" value="GTPase_RsgA"/>
    <property type="match status" value="1"/>
</dbReference>
<evidence type="ECO:0000256" key="7">
    <source>
        <dbReference type="ARBA" id="ARBA00022833"/>
    </source>
</evidence>
<feature type="binding site" evidence="10">
    <location>
        <position position="295"/>
    </location>
    <ligand>
        <name>Zn(2+)</name>
        <dbReference type="ChEBI" id="CHEBI:29105"/>
    </ligand>
</feature>
<evidence type="ECO:0000256" key="3">
    <source>
        <dbReference type="ARBA" id="ARBA00022723"/>
    </source>
</evidence>
<keyword evidence="9 10" id="KW-0342">GTP-binding</keyword>
<dbReference type="InterPro" id="IPR027417">
    <property type="entry name" value="P-loop_NTPase"/>
</dbReference>
<feature type="domain" description="CP-type G" evidence="12">
    <location>
        <begin position="106"/>
        <end position="265"/>
    </location>
</feature>
<accession>A0AAE3M5X2</accession>
<dbReference type="GO" id="GO:0005737">
    <property type="term" value="C:cytoplasm"/>
    <property type="evidence" value="ECO:0007669"/>
    <property type="project" value="UniProtKB-SubCell"/>
</dbReference>
<organism evidence="13 14">
    <name type="scientific">Plebeiibacterium sediminum</name>
    <dbReference type="NCBI Taxonomy" id="2992112"/>
    <lineage>
        <taxon>Bacteria</taxon>
        <taxon>Pseudomonadati</taxon>
        <taxon>Bacteroidota</taxon>
        <taxon>Bacteroidia</taxon>
        <taxon>Marinilabiliales</taxon>
        <taxon>Marinilabiliaceae</taxon>
        <taxon>Plebeiibacterium</taxon>
    </lineage>
</organism>
<keyword evidence="7 10" id="KW-0862">Zinc</keyword>
<comment type="cofactor">
    <cofactor evidence="10">
        <name>Zn(2+)</name>
        <dbReference type="ChEBI" id="CHEBI:29105"/>
    </cofactor>
    <text evidence="10">Binds 1 zinc ion per subunit.</text>
</comment>
<dbReference type="Pfam" id="PF03193">
    <property type="entry name" value="RsgA_GTPase"/>
    <property type="match status" value="1"/>
</dbReference>
<keyword evidence="6 10" id="KW-0378">Hydrolase</keyword>
<dbReference type="Gene3D" id="3.40.50.300">
    <property type="entry name" value="P-loop containing nucleotide triphosphate hydrolases"/>
    <property type="match status" value="1"/>
</dbReference>
<dbReference type="GO" id="GO:0042274">
    <property type="term" value="P:ribosomal small subunit biogenesis"/>
    <property type="evidence" value="ECO:0007669"/>
    <property type="project" value="UniProtKB-UniRule"/>
</dbReference>
<keyword evidence="3 10" id="KW-0479">Metal-binding</keyword>
<dbReference type="EMBL" id="JAPDPJ010000031">
    <property type="protein sequence ID" value="MCW3787512.1"/>
    <property type="molecule type" value="Genomic_DNA"/>
</dbReference>
<dbReference type="PROSITE" id="PS50936">
    <property type="entry name" value="ENGC_GTPASE"/>
    <property type="match status" value="1"/>
</dbReference>
<dbReference type="GO" id="GO:0005525">
    <property type="term" value="F:GTP binding"/>
    <property type="evidence" value="ECO:0007669"/>
    <property type="project" value="UniProtKB-UniRule"/>
</dbReference>
<dbReference type="SUPFAM" id="SSF52540">
    <property type="entry name" value="P-loop containing nucleoside triphosphate hydrolases"/>
    <property type="match status" value="1"/>
</dbReference>
<dbReference type="GO" id="GO:0003924">
    <property type="term" value="F:GTPase activity"/>
    <property type="evidence" value="ECO:0007669"/>
    <property type="project" value="UniProtKB-UniRule"/>
</dbReference>
<dbReference type="InterPro" id="IPR030378">
    <property type="entry name" value="G_CP_dom"/>
</dbReference>
<feature type="binding site" evidence="10">
    <location>
        <position position="293"/>
    </location>
    <ligand>
        <name>Zn(2+)</name>
        <dbReference type="ChEBI" id="CHEBI:29105"/>
    </ligand>
</feature>
<feature type="binding site" evidence="10">
    <location>
        <begin position="207"/>
        <end position="215"/>
    </location>
    <ligand>
        <name>GTP</name>
        <dbReference type="ChEBI" id="CHEBI:37565"/>
    </ligand>
</feature>
<dbReference type="PANTHER" id="PTHR32120">
    <property type="entry name" value="SMALL RIBOSOMAL SUBUNIT BIOGENESIS GTPASE RSGA"/>
    <property type="match status" value="1"/>
</dbReference>
<dbReference type="Gene3D" id="1.10.40.50">
    <property type="entry name" value="Probable gtpase engc, domain 3"/>
    <property type="match status" value="1"/>
</dbReference>
<evidence type="ECO:0000313" key="14">
    <source>
        <dbReference type="Proteomes" id="UP001209229"/>
    </source>
</evidence>
<evidence type="ECO:0000256" key="10">
    <source>
        <dbReference type="HAMAP-Rule" id="MF_01820"/>
    </source>
</evidence>
<proteinExistence type="inferred from homology"/>
<keyword evidence="14" id="KW-1185">Reference proteome</keyword>
<dbReference type="GO" id="GO:0019843">
    <property type="term" value="F:rRNA binding"/>
    <property type="evidence" value="ECO:0007669"/>
    <property type="project" value="UniProtKB-KW"/>
</dbReference>
<keyword evidence="8 10" id="KW-0694">RNA-binding</keyword>
<dbReference type="SUPFAM" id="SSF50249">
    <property type="entry name" value="Nucleic acid-binding proteins"/>
    <property type="match status" value="1"/>
</dbReference>
<dbReference type="AlphaFoldDB" id="A0AAE3M5X2"/>
<dbReference type="Proteomes" id="UP001209229">
    <property type="component" value="Unassembled WGS sequence"/>
</dbReference>
<dbReference type="RefSeq" id="WP_301191077.1">
    <property type="nucleotide sequence ID" value="NZ_JAPDPJ010000031.1"/>
</dbReference>
<gene>
    <name evidence="10 13" type="primary">rsgA</name>
    <name evidence="13" type="ORF">OM075_13645</name>
</gene>
<keyword evidence="5 10" id="KW-0547">Nucleotide-binding</keyword>